<name>A0A438D3B1_VITVI</name>
<dbReference type="EMBL" id="QGNW01001822">
    <property type="protein sequence ID" value="RVW29897.1"/>
    <property type="molecule type" value="Genomic_DNA"/>
</dbReference>
<sequence>MENGAYIHNFTIDFTNPDNIVTETQILKVNCKLPSNQCGYSKGSETWNLFHSSTRSVENNVLA</sequence>
<accession>A0A438D3B1</accession>
<evidence type="ECO:0000313" key="1">
    <source>
        <dbReference type="EMBL" id="RVW29897.1"/>
    </source>
</evidence>
<gene>
    <name evidence="1" type="ORF">CK203_108027</name>
</gene>
<dbReference type="AlphaFoldDB" id="A0A438D3B1"/>
<organism evidence="1 2">
    <name type="scientific">Vitis vinifera</name>
    <name type="common">Grape</name>
    <dbReference type="NCBI Taxonomy" id="29760"/>
    <lineage>
        <taxon>Eukaryota</taxon>
        <taxon>Viridiplantae</taxon>
        <taxon>Streptophyta</taxon>
        <taxon>Embryophyta</taxon>
        <taxon>Tracheophyta</taxon>
        <taxon>Spermatophyta</taxon>
        <taxon>Magnoliopsida</taxon>
        <taxon>eudicotyledons</taxon>
        <taxon>Gunneridae</taxon>
        <taxon>Pentapetalae</taxon>
        <taxon>rosids</taxon>
        <taxon>Vitales</taxon>
        <taxon>Vitaceae</taxon>
        <taxon>Viteae</taxon>
        <taxon>Vitis</taxon>
    </lineage>
</organism>
<evidence type="ECO:0000313" key="2">
    <source>
        <dbReference type="Proteomes" id="UP000288805"/>
    </source>
</evidence>
<comment type="caution">
    <text evidence="1">The sequence shown here is derived from an EMBL/GenBank/DDBJ whole genome shotgun (WGS) entry which is preliminary data.</text>
</comment>
<protein>
    <submittedName>
        <fullName evidence="1">Uncharacterized protein</fullName>
    </submittedName>
</protein>
<reference evidence="1 2" key="1">
    <citation type="journal article" date="2018" name="PLoS Genet.">
        <title>Population sequencing reveals clonal diversity and ancestral inbreeding in the grapevine cultivar Chardonnay.</title>
        <authorList>
            <person name="Roach M.J."/>
            <person name="Johnson D.L."/>
            <person name="Bohlmann J."/>
            <person name="van Vuuren H.J."/>
            <person name="Jones S.J."/>
            <person name="Pretorius I.S."/>
            <person name="Schmidt S.A."/>
            <person name="Borneman A.R."/>
        </authorList>
    </citation>
    <scope>NUCLEOTIDE SEQUENCE [LARGE SCALE GENOMIC DNA]</scope>
    <source>
        <strain evidence="2">cv. Chardonnay</strain>
        <tissue evidence="1">Leaf</tissue>
    </source>
</reference>
<proteinExistence type="predicted"/>
<dbReference type="Proteomes" id="UP000288805">
    <property type="component" value="Unassembled WGS sequence"/>
</dbReference>